<dbReference type="InterPro" id="IPR014718">
    <property type="entry name" value="GH-type_carb-bd"/>
</dbReference>
<dbReference type="InterPro" id="IPR011013">
    <property type="entry name" value="Gal_mutarotase_sf_dom"/>
</dbReference>
<dbReference type="PIRSF" id="PIRSF005096">
    <property type="entry name" value="GALM"/>
    <property type="match status" value="1"/>
</dbReference>
<dbReference type="GO" id="GO:0006006">
    <property type="term" value="P:glucose metabolic process"/>
    <property type="evidence" value="ECO:0007669"/>
    <property type="project" value="TreeGrafter"/>
</dbReference>
<dbReference type="CDD" id="cd09019">
    <property type="entry name" value="galactose_mutarotase_like"/>
    <property type="match status" value="1"/>
</dbReference>
<dbReference type="Pfam" id="PF01263">
    <property type="entry name" value="Aldose_epim"/>
    <property type="match status" value="1"/>
</dbReference>
<dbReference type="Gene3D" id="2.70.98.10">
    <property type="match status" value="1"/>
</dbReference>
<keyword evidence="6 8" id="KW-0413">Isomerase</keyword>
<evidence type="ECO:0000256" key="2">
    <source>
        <dbReference type="ARBA" id="ARBA00005028"/>
    </source>
</evidence>
<dbReference type="UniPathway" id="UPA00242"/>
<evidence type="ECO:0000256" key="3">
    <source>
        <dbReference type="ARBA" id="ARBA00006206"/>
    </source>
</evidence>
<protein>
    <recommendedName>
        <fullName evidence="5 8">Aldose 1-epimerase</fullName>
        <ecNumber evidence="4 8">5.1.3.3</ecNumber>
    </recommendedName>
</protein>
<comment type="similarity">
    <text evidence="3 8">Belongs to the aldose epimerase family.</text>
</comment>
<sequence>MVDAYFELLNTSMTQHIALDGKKANLVCLSNTSGFSVVLMDIGASWLSCRVPLNREKREVLLGVATLQDFYKQTSYLGATVGRYANRIANGCFNLDGKTYQLHVNQAGNCLHGGIEGFDKRRWIITARDAYSVSFTLQSPDGDQGFPGNVVVTVRYILTNDNHIIVDYLAHTDAATPINLTNHAYFNLLGADSGKTCLSHRLEVKSDDYLPIDEYGIPLGQLASVNNTGFDFRKPKVINGHFMLDKQQQIVNGYDHSFWLQAARLNSDYAISITSPDEAITMKIFTTKPAVQFYSGNWLSGTPSRNGGWYENYAGVAFEPQFLPDSPNHPEWEQESCILRPNQRYKHRTCYQFEIHNIGSI</sequence>
<dbReference type="InterPro" id="IPR015443">
    <property type="entry name" value="Aldose_1-epimerase"/>
</dbReference>
<dbReference type="EC" id="5.1.3.3" evidence="4 8"/>
<feature type="binding site" evidence="10">
    <location>
        <position position="255"/>
    </location>
    <ligand>
        <name>beta-D-galactose</name>
        <dbReference type="ChEBI" id="CHEBI:27667"/>
    </ligand>
</feature>
<gene>
    <name evidence="12" type="primary">galM</name>
    <name evidence="12" type="ORF">Phpb_04240</name>
</gene>
<dbReference type="InterPro" id="IPR013458">
    <property type="entry name" value="Ald_epimerase_bac"/>
</dbReference>
<dbReference type="PANTHER" id="PTHR10091:SF0">
    <property type="entry name" value="GALACTOSE MUTAROTASE"/>
    <property type="match status" value="1"/>
</dbReference>
<dbReference type="InterPro" id="IPR047215">
    <property type="entry name" value="Galactose_mutarotase-like"/>
</dbReference>
<evidence type="ECO:0000313" key="13">
    <source>
        <dbReference type="Proteomes" id="UP000092665"/>
    </source>
</evidence>
<feature type="active site" description="Proton donor" evidence="9">
    <location>
        <position position="183"/>
    </location>
</feature>
<dbReference type="GO" id="GO:0030246">
    <property type="term" value="F:carbohydrate binding"/>
    <property type="evidence" value="ECO:0007669"/>
    <property type="project" value="InterPro"/>
</dbReference>
<evidence type="ECO:0000256" key="4">
    <source>
        <dbReference type="ARBA" id="ARBA00013185"/>
    </source>
</evidence>
<evidence type="ECO:0000256" key="5">
    <source>
        <dbReference type="ARBA" id="ARBA00014165"/>
    </source>
</evidence>
<dbReference type="GO" id="GO:0033499">
    <property type="term" value="P:galactose catabolic process via UDP-galactose, Leloir pathway"/>
    <property type="evidence" value="ECO:0007669"/>
    <property type="project" value="TreeGrafter"/>
</dbReference>
<dbReference type="GO" id="GO:0004034">
    <property type="term" value="F:aldose 1-epimerase activity"/>
    <property type="evidence" value="ECO:0007669"/>
    <property type="project" value="UniProtKB-EC"/>
</dbReference>
<accession>A0A1B8YBW8</accession>
<keyword evidence="7 8" id="KW-0119">Carbohydrate metabolism</keyword>
<dbReference type="PROSITE" id="PS00545">
    <property type="entry name" value="ALDOSE_1_EPIMERASE"/>
    <property type="match status" value="1"/>
</dbReference>
<feature type="binding site" evidence="11">
    <location>
        <begin position="183"/>
        <end position="185"/>
    </location>
    <ligand>
        <name>beta-D-galactose</name>
        <dbReference type="ChEBI" id="CHEBI:27667"/>
    </ligand>
</feature>
<dbReference type="SUPFAM" id="SSF74650">
    <property type="entry name" value="Galactose mutarotase-like"/>
    <property type="match status" value="1"/>
</dbReference>
<dbReference type="NCBIfam" id="TIGR02636">
    <property type="entry name" value="galM_Leloir"/>
    <property type="match status" value="1"/>
</dbReference>
<dbReference type="InterPro" id="IPR018052">
    <property type="entry name" value="Ald1_epimerase_CS"/>
</dbReference>
<comment type="pathway">
    <text evidence="2 8">Carbohydrate metabolism; hexose metabolism.</text>
</comment>
<evidence type="ECO:0000256" key="9">
    <source>
        <dbReference type="PIRSR" id="PIRSR005096-1"/>
    </source>
</evidence>
<proteinExistence type="inferred from homology"/>
<evidence type="ECO:0000256" key="10">
    <source>
        <dbReference type="PIRSR" id="PIRSR005096-2"/>
    </source>
</evidence>
<feature type="binding site" evidence="11">
    <location>
        <begin position="86"/>
        <end position="87"/>
    </location>
    <ligand>
        <name>beta-D-galactose</name>
        <dbReference type="ChEBI" id="CHEBI:27667"/>
    </ligand>
</feature>
<dbReference type="NCBIfam" id="NF008277">
    <property type="entry name" value="PRK11055.1"/>
    <property type="match status" value="1"/>
</dbReference>
<evidence type="ECO:0000256" key="6">
    <source>
        <dbReference type="ARBA" id="ARBA00023235"/>
    </source>
</evidence>
<reference evidence="13" key="1">
    <citation type="submission" date="2015-11" db="EMBL/GenBank/DDBJ databases">
        <authorList>
            <person name="Tobias N.J."/>
            <person name="Mishra B."/>
            <person name="Gupta D.K."/>
            <person name="Thines M."/>
            <person name="Stinear T.P."/>
            <person name="Bode H.B."/>
        </authorList>
    </citation>
    <scope>NUCLEOTIDE SEQUENCE [LARGE SCALE GENOMIC DNA]</scope>
    <source>
        <strain evidence="13">PB45.5</strain>
    </source>
</reference>
<dbReference type="Proteomes" id="UP000092665">
    <property type="component" value="Unassembled WGS sequence"/>
</dbReference>
<comment type="caution">
    <text evidence="12">The sequence shown here is derived from an EMBL/GenBank/DDBJ whole genome shotgun (WGS) entry which is preliminary data.</text>
</comment>
<keyword evidence="13" id="KW-1185">Reference proteome</keyword>
<dbReference type="AlphaFoldDB" id="A0A1B8YBW8"/>
<feature type="active site" description="Proton acceptor" evidence="9">
    <location>
        <position position="319"/>
    </location>
</feature>
<name>A0A1B8YBW8_9GAMM</name>
<evidence type="ECO:0000313" key="12">
    <source>
        <dbReference type="EMBL" id="OCA52648.1"/>
    </source>
</evidence>
<evidence type="ECO:0000256" key="11">
    <source>
        <dbReference type="PIRSR" id="PIRSR005096-3"/>
    </source>
</evidence>
<evidence type="ECO:0000256" key="8">
    <source>
        <dbReference type="PIRNR" id="PIRNR005096"/>
    </source>
</evidence>
<dbReference type="GO" id="GO:0005737">
    <property type="term" value="C:cytoplasm"/>
    <property type="evidence" value="ECO:0007669"/>
    <property type="project" value="TreeGrafter"/>
</dbReference>
<comment type="catalytic activity">
    <reaction evidence="1 8">
        <text>alpha-D-glucose = beta-D-glucose</text>
        <dbReference type="Rhea" id="RHEA:10264"/>
        <dbReference type="ChEBI" id="CHEBI:15903"/>
        <dbReference type="ChEBI" id="CHEBI:17925"/>
        <dbReference type="EC" id="5.1.3.3"/>
    </reaction>
</comment>
<dbReference type="EMBL" id="LOIC01000094">
    <property type="protein sequence ID" value="OCA52648.1"/>
    <property type="molecule type" value="Genomic_DNA"/>
</dbReference>
<dbReference type="PANTHER" id="PTHR10091">
    <property type="entry name" value="ALDOSE-1-EPIMERASE"/>
    <property type="match status" value="1"/>
</dbReference>
<evidence type="ECO:0000256" key="1">
    <source>
        <dbReference type="ARBA" id="ARBA00001614"/>
    </source>
</evidence>
<dbReference type="PATRIC" id="fig|29488.15.peg.4668"/>
<dbReference type="RefSeq" id="WP_065392080.1">
    <property type="nucleotide sequence ID" value="NZ_CAWMQN010000094.1"/>
</dbReference>
<dbReference type="InterPro" id="IPR008183">
    <property type="entry name" value="Aldose_1/G6P_1-epimerase"/>
</dbReference>
<evidence type="ECO:0000256" key="7">
    <source>
        <dbReference type="ARBA" id="ARBA00023277"/>
    </source>
</evidence>
<organism evidence="12 13">
    <name type="scientific">Photorhabdus namnaonensis</name>
    <dbReference type="NCBI Taxonomy" id="1851568"/>
    <lineage>
        <taxon>Bacteria</taxon>
        <taxon>Pseudomonadati</taxon>
        <taxon>Pseudomonadota</taxon>
        <taxon>Gammaproteobacteria</taxon>
        <taxon>Enterobacterales</taxon>
        <taxon>Morganellaceae</taxon>
        <taxon>Photorhabdus</taxon>
    </lineage>
</organism>